<organism evidence="20 21">
    <name type="scientific">Guopingia tenuis</name>
    <dbReference type="NCBI Taxonomy" id="2763656"/>
    <lineage>
        <taxon>Bacteria</taxon>
        <taxon>Bacillati</taxon>
        <taxon>Bacillota</taxon>
        <taxon>Clostridia</taxon>
        <taxon>Christensenellales</taxon>
        <taxon>Christensenellaceae</taxon>
        <taxon>Guopingia</taxon>
    </lineage>
</organism>
<dbReference type="FunFam" id="2.40.50.140:FF:000045">
    <property type="entry name" value="Phenylalanine--tRNA ligase beta subunit"/>
    <property type="match status" value="1"/>
</dbReference>
<dbReference type="PANTHER" id="PTHR10947:SF0">
    <property type="entry name" value="PHENYLALANINE--TRNA LIGASE BETA SUBUNIT"/>
    <property type="match status" value="1"/>
</dbReference>
<dbReference type="GO" id="GO:0000049">
    <property type="term" value="F:tRNA binding"/>
    <property type="evidence" value="ECO:0007669"/>
    <property type="project" value="UniProtKB-UniRule"/>
</dbReference>
<evidence type="ECO:0000256" key="8">
    <source>
        <dbReference type="ARBA" id="ARBA00022741"/>
    </source>
</evidence>
<dbReference type="Pfam" id="PF01588">
    <property type="entry name" value="tRNA_bind"/>
    <property type="match status" value="1"/>
</dbReference>
<dbReference type="EMBL" id="JACRSS010000005">
    <property type="protein sequence ID" value="MBC8539185.1"/>
    <property type="molecule type" value="Genomic_DNA"/>
</dbReference>
<dbReference type="GO" id="GO:0000287">
    <property type="term" value="F:magnesium ion binding"/>
    <property type="evidence" value="ECO:0007669"/>
    <property type="project" value="UniProtKB-UniRule"/>
</dbReference>
<sequence>MLVPYRWLKDYIETDLPVKELAEKMVATGNGVEAITELGADIKNVVVGKIVKLEKHPDADKLQICQIDVGTETLQIVTGADNVFEGALVPVALCGSELPNGMKIKKGKLRGVESYGMLCSGEELCLKESDYPGAEVYGILILSGDWAPGTDIRKVIMKDDTVIEFEIGANRPDCLSVLGIAREAAAALDIPIKIPDAAYSEDKNDDIHNYVDVEVTDTDLCPRYMAKAVKNVKIGPSPDWMQARLRAAGIRPISNIVDITNFVMLETGQPMHAYDDKDIRGRKIIVRRAEDGETMKTLDGKEREFTSSMLLIADAEGPTGIAGVMGGENSEIKEDTKTVIYEAAKFMYGNIRQTSRGLGLATEASMRFSKGVDTANVEYAINRCCQLTEMLGAGEIVGGTIDILSEDLSEKEIVVKAQDINGILGTNLSAMEMKRCLDRVFLKTELDATELRVHIPHIRGDIDGKADIAEEVARIYGYDNIPENEVQGRIMAVKRDMEVFTDLVRHYITGNGFFECITYSFTGKADWDKLLLPEDSFLRRAVKIRNPLGDDTAYMRTTLIADALKVMATNLKHKNKNVKIFEIDKVYLPKELPLTELPEERKKMVLAMSGDDADFYRLKEIVENIFEICRVEGGIDVVAGGEPYFHPGRKALMMLGDKLVGQLGEIHPDVQENFGIPEKVYVAQMDMESLFEASGTKIRFAPLPKYPAIERDIAITVDKDAEAGTIRKAILKNGGKYIENVELFDVYEGEQLGKGKKSLAYALTFRSATGTLTDENIAKDMKRILANLETDFGAALRS</sequence>
<dbReference type="Gene3D" id="3.30.70.380">
    <property type="entry name" value="Ferrodoxin-fold anticodon-binding domain"/>
    <property type="match status" value="1"/>
</dbReference>
<keyword evidence="11 16" id="KW-0694">RNA-binding</keyword>
<dbReference type="PANTHER" id="PTHR10947">
    <property type="entry name" value="PHENYLALANYL-TRNA SYNTHETASE BETA CHAIN AND LEUCINE-RICH REPEAT-CONTAINING PROTEIN 47"/>
    <property type="match status" value="1"/>
</dbReference>
<dbReference type="GO" id="GO:0140096">
    <property type="term" value="F:catalytic activity, acting on a protein"/>
    <property type="evidence" value="ECO:0007669"/>
    <property type="project" value="UniProtKB-ARBA"/>
</dbReference>
<dbReference type="GO" id="GO:0009328">
    <property type="term" value="C:phenylalanine-tRNA ligase complex"/>
    <property type="evidence" value="ECO:0007669"/>
    <property type="project" value="TreeGrafter"/>
</dbReference>
<dbReference type="InterPro" id="IPR005146">
    <property type="entry name" value="B3/B4_tRNA-bd"/>
</dbReference>
<evidence type="ECO:0000256" key="4">
    <source>
        <dbReference type="ARBA" id="ARBA00022490"/>
    </source>
</evidence>
<feature type="binding site" evidence="15">
    <location>
        <position position="471"/>
    </location>
    <ligand>
        <name>Mg(2+)</name>
        <dbReference type="ChEBI" id="CHEBI:18420"/>
        <note>shared with alpha subunit</note>
    </ligand>
</feature>
<dbReference type="SUPFAM" id="SSF55681">
    <property type="entry name" value="Class II aaRS and biotin synthetases"/>
    <property type="match status" value="1"/>
</dbReference>
<dbReference type="SMART" id="SM00896">
    <property type="entry name" value="FDX-ACB"/>
    <property type="match status" value="1"/>
</dbReference>
<dbReference type="Pfam" id="PF03483">
    <property type="entry name" value="B3_4"/>
    <property type="match status" value="1"/>
</dbReference>
<dbReference type="NCBIfam" id="NF045760">
    <property type="entry name" value="YtpR"/>
    <property type="match status" value="1"/>
</dbReference>
<evidence type="ECO:0000256" key="9">
    <source>
        <dbReference type="ARBA" id="ARBA00022840"/>
    </source>
</evidence>
<proteinExistence type="inferred from homology"/>
<name>A0A926DHV4_9FIRM</name>
<dbReference type="AlphaFoldDB" id="A0A926DHV4"/>
<dbReference type="SMART" id="SM00874">
    <property type="entry name" value="B5"/>
    <property type="match status" value="1"/>
</dbReference>
<dbReference type="Gene3D" id="3.30.930.10">
    <property type="entry name" value="Bira Bifunctional Protein, Domain 2"/>
    <property type="match status" value="1"/>
</dbReference>
<dbReference type="PROSITE" id="PS51483">
    <property type="entry name" value="B5"/>
    <property type="match status" value="1"/>
</dbReference>
<evidence type="ECO:0000256" key="3">
    <source>
        <dbReference type="ARBA" id="ARBA00011209"/>
    </source>
</evidence>
<evidence type="ECO:0000256" key="12">
    <source>
        <dbReference type="ARBA" id="ARBA00022917"/>
    </source>
</evidence>
<keyword evidence="10 15" id="KW-0460">Magnesium</keyword>
<evidence type="ECO:0000256" key="6">
    <source>
        <dbReference type="ARBA" id="ARBA00022598"/>
    </source>
</evidence>
<dbReference type="InterPro" id="IPR020825">
    <property type="entry name" value="Phe-tRNA_synthase-like_B3/B4"/>
</dbReference>
<dbReference type="InterPro" id="IPR004532">
    <property type="entry name" value="Phe-tRNA-ligase_IIc_bsu_bact"/>
</dbReference>
<dbReference type="GO" id="GO:0004826">
    <property type="term" value="F:phenylalanine-tRNA ligase activity"/>
    <property type="evidence" value="ECO:0007669"/>
    <property type="project" value="UniProtKB-UniRule"/>
</dbReference>
<keyword evidence="12 15" id="KW-0648">Protein biosynthesis</keyword>
<dbReference type="SUPFAM" id="SSF56037">
    <property type="entry name" value="PheT/TilS domain"/>
    <property type="match status" value="1"/>
</dbReference>
<dbReference type="InterPro" id="IPR036690">
    <property type="entry name" value="Fdx_antiC-bd_sf"/>
</dbReference>
<dbReference type="GO" id="GO:0006432">
    <property type="term" value="P:phenylalanyl-tRNA aminoacylation"/>
    <property type="evidence" value="ECO:0007669"/>
    <property type="project" value="UniProtKB-UniRule"/>
</dbReference>
<evidence type="ECO:0000256" key="14">
    <source>
        <dbReference type="ARBA" id="ARBA00049255"/>
    </source>
</evidence>
<feature type="binding site" evidence="15">
    <location>
        <position position="461"/>
    </location>
    <ligand>
        <name>Mg(2+)</name>
        <dbReference type="ChEBI" id="CHEBI:18420"/>
        <note>shared with alpha subunit</note>
    </ligand>
</feature>
<dbReference type="PROSITE" id="PS51447">
    <property type="entry name" value="FDX_ACB"/>
    <property type="match status" value="1"/>
</dbReference>
<evidence type="ECO:0000313" key="21">
    <source>
        <dbReference type="Proteomes" id="UP000617951"/>
    </source>
</evidence>
<dbReference type="SUPFAM" id="SSF46955">
    <property type="entry name" value="Putative DNA-binding domain"/>
    <property type="match status" value="1"/>
</dbReference>
<dbReference type="FunFam" id="3.50.40.10:FF:000001">
    <property type="entry name" value="Phenylalanine--tRNA ligase beta subunit"/>
    <property type="match status" value="1"/>
</dbReference>
<feature type="domain" description="B5" evidence="19">
    <location>
        <begin position="408"/>
        <end position="483"/>
    </location>
</feature>
<dbReference type="InterPro" id="IPR005147">
    <property type="entry name" value="tRNA_synthase_B5-dom"/>
</dbReference>
<dbReference type="GO" id="GO:0005524">
    <property type="term" value="F:ATP binding"/>
    <property type="evidence" value="ECO:0007669"/>
    <property type="project" value="UniProtKB-UniRule"/>
</dbReference>
<evidence type="ECO:0000256" key="1">
    <source>
        <dbReference type="ARBA" id="ARBA00004496"/>
    </source>
</evidence>
<accession>A0A926DHV4</accession>
<dbReference type="Proteomes" id="UP000617951">
    <property type="component" value="Unassembled WGS sequence"/>
</dbReference>
<feature type="binding site" evidence="15">
    <location>
        <position position="467"/>
    </location>
    <ligand>
        <name>Mg(2+)</name>
        <dbReference type="ChEBI" id="CHEBI:18420"/>
        <note>shared with alpha subunit</note>
    </ligand>
</feature>
<keyword evidence="13 15" id="KW-0030">Aminoacyl-tRNA synthetase</keyword>
<evidence type="ECO:0000256" key="7">
    <source>
        <dbReference type="ARBA" id="ARBA00022723"/>
    </source>
</evidence>
<keyword evidence="8 15" id="KW-0547">Nucleotide-binding</keyword>
<dbReference type="SUPFAM" id="SSF54991">
    <property type="entry name" value="Anticodon-binding domain of PheRS"/>
    <property type="match status" value="1"/>
</dbReference>
<keyword evidence="6 15" id="KW-0436">Ligase</keyword>
<keyword evidence="9 15" id="KW-0067">ATP-binding</keyword>
<dbReference type="Pfam" id="PF03147">
    <property type="entry name" value="FDX-ACB"/>
    <property type="match status" value="1"/>
</dbReference>
<evidence type="ECO:0000256" key="15">
    <source>
        <dbReference type="HAMAP-Rule" id="MF_00283"/>
    </source>
</evidence>
<dbReference type="CDD" id="cd00769">
    <property type="entry name" value="PheRS_beta_core"/>
    <property type="match status" value="1"/>
</dbReference>
<evidence type="ECO:0000256" key="10">
    <source>
        <dbReference type="ARBA" id="ARBA00022842"/>
    </source>
</evidence>
<dbReference type="InterPro" id="IPR045864">
    <property type="entry name" value="aa-tRNA-synth_II/BPL/LPL"/>
</dbReference>
<dbReference type="Gene3D" id="3.50.40.10">
    <property type="entry name" value="Phenylalanyl-trna Synthetase, Chain B, domain 3"/>
    <property type="match status" value="1"/>
</dbReference>
<protein>
    <recommendedName>
        <fullName evidence="15">Phenylalanine--tRNA ligase beta subunit</fullName>
        <ecNumber evidence="15">6.1.1.20</ecNumber>
    </recommendedName>
    <alternativeName>
        <fullName evidence="15">Phenylalanyl-tRNA synthetase beta subunit</fullName>
        <shortName evidence="15">PheRS</shortName>
    </alternativeName>
</protein>
<evidence type="ECO:0000256" key="2">
    <source>
        <dbReference type="ARBA" id="ARBA00008653"/>
    </source>
</evidence>
<dbReference type="SMART" id="SM00873">
    <property type="entry name" value="B3_4"/>
    <property type="match status" value="1"/>
</dbReference>
<reference evidence="20" key="1">
    <citation type="submission" date="2020-08" db="EMBL/GenBank/DDBJ databases">
        <title>Genome public.</title>
        <authorList>
            <person name="Liu C."/>
            <person name="Sun Q."/>
        </authorList>
    </citation>
    <scope>NUCLEOTIDE SEQUENCE</scope>
    <source>
        <strain evidence="20">NSJ-63</strain>
    </source>
</reference>
<gene>
    <name evidence="15" type="primary">pheT</name>
    <name evidence="20" type="ORF">H8693_09620</name>
</gene>
<dbReference type="InterPro" id="IPR012340">
    <property type="entry name" value="NA-bd_OB-fold"/>
</dbReference>
<comment type="cofactor">
    <cofactor evidence="15">
        <name>Mg(2+)</name>
        <dbReference type="ChEBI" id="CHEBI:18420"/>
    </cofactor>
    <text evidence="15">Binds 2 magnesium ions per tetramer.</text>
</comment>
<dbReference type="SUPFAM" id="SSF50249">
    <property type="entry name" value="Nucleic acid-binding proteins"/>
    <property type="match status" value="1"/>
</dbReference>
<dbReference type="Pfam" id="PF03484">
    <property type="entry name" value="B5"/>
    <property type="match status" value="1"/>
</dbReference>
<evidence type="ECO:0000256" key="5">
    <source>
        <dbReference type="ARBA" id="ARBA00022555"/>
    </source>
</evidence>
<feature type="domain" description="TRNA-binding" evidence="17">
    <location>
        <begin position="39"/>
        <end position="153"/>
    </location>
</feature>
<dbReference type="InterPro" id="IPR041616">
    <property type="entry name" value="PheRS_beta_core"/>
</dbReference>
<dbReference type="FunFam" id="3.30.70.380:FF:000001">
    <property type="entry name" value="Phenylalanine--tRNA ligase beta subunit"/>
    <property type="match status" value="1"/>
</dbReference>
<dbReference type="Gene3D" id="2.40.50.140">
    <property type="entry name" value="Nucleic acid-binding proteins"/>
    <property type="match status" value="1"/>
</dbReference>
<feature type="binding site" evidence="15">
    <location>
        <position position="470"/>
    </location>
    <ligand>
        <name>Mg(2+)</name>
        <dbReference type="ChEBI" id="CHEBI:18420"/>
        <note>shared with alpha subunit</note>
    </ligand>
</feature>
<evidence type="ECO:0000256" key="11">
    <source>
        <dbReference type="ARBA" id="ARBA00022884"/>
    </source>
</evidence>
<comment type="subunit">
    <text evidence="3 15">Tetramer of two alpha and two beta subunits.</text>
</comment>
<dbReference type="InterPro" id="IPR009061">
    <property type="entry name" value="DNA-bd_dom_put_sf"/>
</dbReference>
<feature type="domain" description="FDX-ACB" evidence="18">
    <location>
        <begin position="704"/>
        <end position="797"/>
    </location>
</feature>
<dbReference type="InterPro" id="IPR033714">
    <property type="entry name" value="tRNA_bind_bactPheRS"/>
</dbReference>
<evidence type="ECO:0000259" key="17">
    <source>
        <dbReference type="PROSITE" id="PS50886"/>
    </source>
</evidence>
<comment type="subcellular location">
    <subcellularLocation>
        <location evidence="1 15">Cytoplasm</location>
    </subcellularLocation>
</comment>
<dbReference type="EC" id="6.1.1.20" evidence="15"/>
<dbReference type="NCBIfam" id="TIGR00472">
    <property type="entry name" value="pheT_bact"/>
    <property type="match status" value="1"/>
</dbReference>
<evidence type="ECO:0000256" key="16">
    <source>
        <dbReference type="PROSITE-ProRule" id="PRU00209"/>
    </source>
</evidence>
<dbReference type="CDD" id="cd02796">
    <property type="entry name" value="tRNA_bind_bactPheRS"/>
    <property type="match status" value="1"/>
</dbReference>
<dbReference type="GO" id="GO:0016740">
    <property type="term" value="F:transferase activity"/>
    <property type="evidence" value="ECO:0007669"/>
    <property type="project" value="UniProtKB-ARBA"/>
</dbReference>
<dbReference type="Gene3D" id="3.30.56.10">
    <property type="match status" value="2"/>
</dbReference>
<dbReference type="RefSeq" id="WP_249280791.1">
    <property type="nucleotide sequence ID" value="NZ_JACRSS010000005.1"/>
</dbReference>
<evidence type="ECO:0000256" key="13">
    <source>
        <dbReference type="ARBA" id="ARBA00023146"/>
    </source>
</evidence>
<keyword evidence="7 15" id="KW-0479">Metal-binding</keyword>
<comment type="catalytic activity">
    <reaction evidence="14 15">
        <text>tRNA(Phe) + L-phenylalanine + ATP = L-phenylalanyl-tRNA(Phe) + AMP + diphosphate + H(+)</text>
        <dbReference type="Rhea" id="RHEA:19413"/>
        <dbReference type="Rhea" id="RHEA-COMP:9668"/>
        <dbReference type="Rhea" id="RHEA-COMP:9699"/>
        <dbReference type="ChEBI" id="CHEBI:15378"/>
        <dbReference type="ChEBI" id="CHEBI:30616"/>
        <dbReference type="ChEBI" id="CHEBI:33019"/>
        <dbReference type="ChEBI" id="CHEBI:58095"/>
        <dbReference type="ChEBI" id="CHEBI:78442"/>
        <dbReference type="ChEBI" id="CHEBI:78531"/>
        <dbReference type="ChEBI" id="CHEBI:456215"/>
        <dbReference type="EC" id="6.1.1.20"/>
    </reaction>
</comment>
<evidence type="ECO:0000313" key="20">
    <source>
        <dbReference type="EMBL" id="MBC8539185.1"/>
    </source>
</evidence>
<keyword evidence="21" id="KW-1185">Reference proteome</keyword>
<comment type="caution">
    <text evidence="20">The sequence shown here is derived from an EMBL/GenBank/DDBJ whole genome shotgun (WGS) entry which is preliminary data.</text>
</comment>
<keyword evidence="4 15" id="KW-0963">Cytoplasm</keyword>
<dbReference type="InterPro" id="IPR005121">
    <property type="entry name" value="Fdx_antiC-bd"/>
</dbReference>
<dbReference type="HAMAP" id="MF_00283">
    <property type="entry name" value="Phe_tRNA_synth_beta1"/>
    <property type="match status" value="1"/>
</dbReference>
<dbReference type="InterPro" id="IPR002547">
    <property type="entry name" value="tRNA-bd_dom"/>
</dbReference>
<dbReference type="PROSITE" id="PS50886">
    <property type="entry name" value="TRBD"/>
    <property type="match status" value="1"/>
</dbReference>
<keyword evidence="5 16" id="KW-0820">tRNA-binding</keyword>
<evidence type="ECO:0000259" key="18">
    <source>
        <dbReference type="PROSITE" id="PS51447"/>
    </source>
</evidence>
<comment type="similarity">
    <text evidence="2 15">Belongs to the phenylalanyl-tRNA synthetase beta subunit family. Type 1 subfamily.</text>
</comment>
<dbReference type="InterPro" id="IPR045060">
    <property type="entry name" value="Phe-tRNA-ligase_IIc_bsu"/>
</dbReference>
<dbReference type="Pfam" id="PF17759">
    <property type="entry name" value="tRNA_synthFbeta"/>
    <property type="match status" value="1"/>
</dbReference>
<evidence type="ECO:0000259" key="19">
    <source>
        <dbReference type="PROSITE" id="PS51483"/>
    </source>
</evidence>